<dbReference type="PANTHER" id="PTHR43320:SF2">
    <property type="entry name" value="2-DEHYDRO-3-DEOXYGLUCONOKINASE_2-DEHYDRO-3-DEOXYGALACTONOKINASE"/>
    <property type="match status" value="1"/>
</dbReference>
<keyword evidence="3 5" id="KW-0418">Kinase</keyword>
<comment type="caution">
    <text evidence="5">The sequence shown here is derived from an EMBL/GenBank/DDBJ whole genome shotgun (WGS) entry which is preliminary data.</text>
</comment>
<dbReference type="InterPro" id="IPR052700">
    <property type="entry name" value="Carb_kinase_PfkB-like"/>
</dbReference>
<dbReference type="EMBL" id="JAYMRP010000016">
    <property type="protein sequence ID" value="MFB8774914.1"/>
    <property type="molecule type" value="Genomic_DNA"/>
</dbReference>
<keyword evidence="6" id="KW-1185">Reference proteome</keyword>
<evidence type="ECO:0000259" key="4">
    <source>
        <dbReference type="Pfam" id="PF00294"/>
    </source>
</evidence>
<dbReference type="RefSeq" id="WP_376733595.1">
    <property type="nucleotide sequence ID" value="NZ_JAYMRP010000016.1"/>
</dbReference>
<proteinExistence type="inferred from homology"/>
<dbReference type="SUPFAM" id="SSF53613">
    <property type="entry name" value="Ribokinase-like"/>
    <property type="match status" value="1"/>
</dbReference>
<dbReference type="Gene3D" id="3.40.1190.20">
    <property type="match status" value="1"/>
</dbReference>
<sequence length="327" mass="34272">MTQHRTAHTPQTPGGLLTFGETMGLITANTIGTLEHTRDLTFGIGGAESNTAVGAARLGAPVTWIGRVGSDAAGDLVGRRLRAEGVRTFAVRDTSFTVLMIRHHRAAGVVHVDYHRTGSAGSRLTPRDIPAEAVQRAAILHLSGITPALSASARQATWHAVTTAKAHNVPVSVDVNYRSKLWDRDTARRELQRLVAEADIVFAGVEEAQLVLGSPAETPEDLALGLAAMGPGEAVVKTGSRGCTARIEDAMYAEPALPVSAVVDTVGAGDAFVAGYLAERLRGADGVQRLRTACAMGAYAVSVPGDCELLPTRGELETFLAAGDVLR</sequence>
<reference evidence="5 6" key="1">
    <citation type="submission" date="2024-01" db="EMBL/GenBank/DDBJ databases">
        <title>Genome mining of biosynthetic gene clusters to explore secondary metabolites of Streptomyces sp.</title>
        <authorList>
            <person name="Baig A."/>
            <person name="Ajitkumar Shintre N."/>
            <person name="Kumar H."/>
            <person name="Anbarasu A."/>
            <person name="Ramaiah S."/>
        </authorList>
    </citation>
    <scope>NUCLEOTIDE SEQUENCE [LARGE SCALE GENOMIC DNA]</scope>
    <source>
        <strain evidence="5 6">A57</strain>
    </source>
</reference>
<name>A0ABV5EDH8_9ACTN</name>
<dbReference type="PROSITE" id="PS00584">
    <property type="entry name" value="PFKB_KINASES_2"/>
    <property type="match status" value="1"/>
</dbReference>
<organism evidence="5 6">
    <name type="scientific">Streptomyces broussonetiae</name>
    <dbReference type="NCBI Taxonomy" id="2686304"/>
    <lineage>
        <taxon>Bacteria</taxon>
        <taxon>Bacillati</taxon>
        <taxon>Actinomycetota</taxon>
        <taxon>Actinomycetes</taxon>
        <taxon>Kitasatosporales</taxon>
        <taxon>Streptomycetaceae</taxon>
        <taxon>Streptomyces</taxon>
    </lineage>
</organism>
<dbReference type="Proteomes" id="UP001585080">
    <property type="component" value="Unassembled WGS sequence"/>
</dbReference>
<keyword evidence="2" id="KW-0808">Transferase</keyword>
<dbReference type="CDD" id="cd01166">
    <property type="entry name" value="KdgK"/>
    <property type="match status" value="1"/>
</dbReference>
<evidence type="ECO:0000313" key="5">
    <source>
        <dbReference type="EMBL" id="MFB8774914.1"/>
    </source>
</evidence>
<dbReference type="InterPro" id="IPR029056">
    <property type="entry name" value="Ribokinase-like"/>
</dbReference>
<dbReference type="GO" id="GO:0016301">
    <property type="term" value="F:kinase activity"/>
    <property type="evidence" value="ECO:0007669"/>
    <property type="project" value="UniProtKB-KW"/>
</dbReference>
<dbReference type="InterPro" id="IPR002173">
    <property type="entry name" value="Carboh/pur_kinase_PfkB_CS"/>
</dbReference>
<dbReference type="InterPro" id="IPR011611">
    <property type="entry name" value="PfkB_dom"/>
</dbReference>
<evidence type="ECO:0000256" key="1">
    <source>
        <dbReference type="ARBA" id="ARBA00010688"/>
    </source>
</evidence>
<feature type="domain" description="Carbohydrate kinase PfkB" evidence="4">
    <location>
        <begin position="17"/>
        <end position="312"/>
    </location>
</feature>
<accession>A0ABV5EDH8</accession>
<gene>
    <name evidence="5" type="ORF">VSS16_19635</name>
</gene>
<dbReference type="Pfam" id="PF00294">
    <property type="entry name" value="PfkB"/>
    <property type="match status" value="1"/>
</dbReference>
<comment type="similarity">
    <text evidence="1">Belongs to the carbohydrate kinase PfkB family.</text>
</comment>
<protein>
    <submittedName>
        <fullName evidence="5">Sugar kinase</fullName>
    </submittedName>
</protein>
<evidence type="ECO:0000256" key="2">
    <source>
        <dbReference type="ARBA" id="ARBA00022679"/>
    </source>
</evidence>
<evidence type="ECO:0000256" key="3">
    <source>
        <dbReference type="ARBA" id="ARBA00022777"/>
    </source>
</evidence>
<evidence type="ECO:0000313" key="6">
    <source>
        <dbReference type="Proteomes" id="UP001585080"/>
    </source>
</evidence>
<dbReference type="PANTHER" id="PTHR43320">
    <property type="entry name" value="SUGAR KINASE"/>
    <property type="match status" value="1"/>
</dbReference>